<evidence type="ECO:0000256" key="6">
    <source>
        <dbReference type="PROSITE-ProRule" id="PRU00330"/>
    </source>
</evidence>
<dbReference type="Gene3D" id="1.20.1310.10">
    <property type="entry name" value="Cullin Repeats"/>
    <property type="match status" value="1"/>
</dbReference>
<dbReference type="Pfam" id="PF26557">
    <property type="entry name" value="Cullin_AB"/>
    <property type="match status" value="1"/>
</dbReference>
<keyword evidence="10" id="KW-1185">Reference proteome</keyword>
<dbReference type="Gene3D" id="3.30.230.130">
    <property type="entry name" value="Cullin, Chain C, Domain 2"/>
    <property type="match status" value="1"/>
</dbReference>
<dbReference type="InterPro" id="IPR014786">
    <property type="entry name" value="ANAPC2_C"/>
</dbReference>
<dbReference type="Pfam" id="PF25773">
    <property type="entry name" value="TPR_ANAPC2"/>
    <property type="match status" value="1"/>
</dbReference>
<dbReference type="InterPro" id="IPR057975">
    <property type="entry name" value="TPR_ANAPC2"/>
</dbReference>
<reference evidence="9 10" key="1">
    <citation type="submission" date="2024-02" db="EMBL/GenBank/DDBJ databases">
        <authorList>
            <person name="Daric V."/>
            <person name="Darras S."/>
        </authorList>
    </citation>
    <scope>NUCLEOTIDE SEQUENCE [LARGE SCALE GENOMIC DNA]</scope>
</reference>
<evidence type="ECO:0000256" key="3">
    <source>
        <dbReference type="ARBA" id="ARBA00022776"/>
    </source>
</evidence>
<dbReference type="PROSITE" id="PS50069">
    <property type="entry name" value="CULLIN_2"/>
    <property type="match status" value="1"/>
</dbReference>
<organism evidence="9 10">
    <name type="scientific">Clavelina lepadiformis</name>
    <name type="common">Light-bulb sea squirt</name>
    <name type="synonym">Ascidia lepadiformis</name>
    <dbReference type="NCBI Taxonomy" id="159417"/>
    <lineage>
        <taxon>Eukaryota</taxon>
        <taxon>Metazoa</taxon>
        <taxon>Chordata</taxon>
        <taxon>Tunicata</taxon>
        <taxon>Ascidiacea</taxon>
        <taxon>Aplousobranchia</taxon>
        <taxon>Clavelinidae</taxon>
        <taxon>Clavelina</taxon>
    </lineage>
</organism>
<accession>A0ABP0F564</accession>
<evidence type="ECO:0000256" key="5">
    <source>
        <dbReference type="ARBA" id="ARBA00023306"/>
    </source>
</evidence>
<feature type="domain" description="Cullin family profile" evidence="8">
    <location>
        <begin position="376"/>
        <end position="616"/>
    </location>
</feature>
<dbReference type="InterPro" id="IPR044554">
    <property type="entry name" value="ANAPC2"/>
</dbReference>
<feature type="compositionally biased region" description="Low complexity" evidence="7">
    <location>
        <begin position="637"/>
        <end position="648"/>
    </location>
</feature>
<dbReference type="SMART" id="SM00182">
    <property type="entry name" value="CULLIN"/>
    <property type="match status" value="1"/>
</dbReference>
<dbReference type="SUPFAM" id="SSF46785">
    <property type="entry name" value="Winged helix' DNA-binding domain"/>
    <property type="match status" value="1"/>
</dbReference>
<evidence type="ECO:0000259" key="8">
    <source>
        <dbReference type="PROSITE" id="PS50069"/>
    </source>
</evidence>
<keyword evidence="3" id="KW-0498">Mitosis</keyword>
<dbReference type="InterPro" id="IPR059120">
    <property type="entry name" value="Cullin-like_AB"/>
</dbReference>
<comment type="similarity">
    <text evidence="6">Belongs to the cullin family.</text>
</comment>
<keyword evidence="2" id="KW-0132">Cell division</keyword>
<sequence>MNWLPSDCQTLVEGMQDTGTLHLFEDLVLFFVRKNLQEKVIPQFLESFAKVSCVEMLDALENLYTSMGWFHNYVGNWHNATSLKLQMNQVLKSILKWNAHYRLEESFSKLFACSFQFYVTANERNNYSFHEEGKSDRLLVEWKGFKEEIELSTLENLMERQFKPLVQHWLSELGLVEFFCDDTVMAVLEVEVDRYITKICGGNFEKRWMHSEGAELEHWSNSQVMPWLKLIFHHGFKKEVWTQKLHYILYRSYTKLRISEMLNIITDYPDSTPALHELKFCLQHTRQRPCLIESLKNDITNRVLHPGVSTQNIITVYIAAVKALRELDLSGVVMEMVLEPCTTYLTQREDSVRMIMQGLLWDDGSNDLAAELAKTQEPEEVACWNERVTEKPEDWMPDPREADPNKVDKSTRTSDIVTLFIGMYGSKEKFIKEYQKLLSKRLLQTWYGEKSESSEIRNLELLKKRFGEEDMSKCGVMLKDISDSKRINTYINEEYYKKNSLQNNLNLRTMVVSSQFWPDIPNQEYELPEGITKSLELFNKGFENLKASRSLKWLSSVGMVDIELEFEDRQLEISVNPLQASIIYHFQDEDKWTLSELSDSLKIPPTILRRKMTFWLQQGVLKEIEPDNYVTIEKRPGTTSSNASAPAASGGGVVDASDHFVNLCDEEEDEEKANSDEEEEKKKKNEQVFWNYVQGMLKNLESLPLDRIHKMLRMFAMHDSDMQIEMAQLRQLLNDKVQKGLLVIEQGKYKLVRDNS</sequence>
<evidence type="ECO:0000313" key="9">
    <source>
        <dbReference type="EMBL" id="CAK8674832.1"/>
    </source>
</evidence>
<dbReference type="InterPro" id="IPR016158">
    <property type="entry name" value="Cullin_homology"/>
</dbReference>
<dbReference type="PANTHER" id="PTHR45957:SF1">
    <property type="entry name" value="ANAPHASE-PROMOTING COMPLEX SUBUNIT 2"/>
    <property type="match status" value="1"/>
</dbReference>
<proteinExistence type="inferred from homology"/>
<dbReference type="Proteomes" id="UP001642483">
    <property type="component" value="Unassembled WGS sequence"/>
</dbReference>
<evidence type="ECO:0000256" key="7">
    <source>
        <dbReference type="SAM" id="MobiDB-lite"/>
    </source>
</evidence>
<dbReference type="SUPFAM" id="SSF75632">
    <property type="entry name" value="Cullin homology domain"/>
    <property type="match status" value="1"/>
</dbReference>
<dbReference type="PANTHER" id="PTHR45957">
    <property type="entry name" value="ANAPHASE-PROMOTING COMPLEX SUBUNIT 2"/>
    <property type="match status" value="1"/>
</dbReference>
<name>A0ABP0F564_CLALP</name>
<dbReference type="InterPro" id="IPR036390">
    <property type="entry name" value="WH_DNA-bd_sf"/>
</dbReference>
<dbReference type="InterPro" id="IPR036317">
    <property type="entry name" value="Cullin_homology_sf"/>
</dbReference>
<evidence type="ECO:0000256" key="1">
    <source>
        <dbReference type="ARBA" id="ARBA00016068"/>
    </source>
</evidence>
<keyword evidence="4" id="KW-0833">Ubl conjugation pathway</keyword>
<dbReference type="Pfam" id="PF08672">
    <property type="entry name" value="ANAPC2"/>
    <property type="match status" value="1"/>
</dbReference>
<protein>
    <recommendedName>
        <fullName evidence="1">Anaphase-promoting complex subunit 2</fullName>
    </recommendedName>
</protein>
<feature type="region of interest" description="Disordered" evidence="7">
    <location>
        <begin position="633"/>
        <end position="652"/>
    </location>
</feature>
<dbReference type="SMART" id="SM01013">
    <property type="entry name" value="APC2"/>
    <property type="match status" value="1"/>
</dbReference>
<dbReference type="InterPro" id="IPR036388">
    <property type="entry name" value="WH-like_DNA-bd_sf"/>
</dbReference>
<evidence type="ECO:0000256" key="2">
    <source>
        <dbReference type="ARBA" id="ARBA00022618"/>
    </source>
</evidence>
<dbReference type="Gene3D" id="1.10.10.10">
    <property type="entry name" value="Winged helix-like DNA-binding domain superfamily/Winged helix DNA-binding domain"/>
    <property type="match status" value="1"/>
</dbReference>
<comment type="caution">
    <text evidence="9">The sequence shown here is derived from an EMBL/GenBank/DDBJ whole genome shotgun (WGS) entry which is preliminary data.</text>
</comment>
<evidence type="ECO:0000256" key="4">
    <source>
        <dbReference type="ARBA" id="ARBA00022786"/>
    </source>
</evidence>
<dbReference type="EMBL" id="CAWYQH010000013">
    <property type="protein sequence ID" value="CAK8674832.1"/>
    <property type="molecule type" value="Genomic_DNA"/>
</dbReference>
<evidence type="ECO:0000313" key="10">
    <source>
        <dbReference type="Proteomes" id="UP001642483"/>
    </source>
</evidence>
<gene>
    <name evidence="9" type="ORF">CVLEPA_LOCUS4492</name>
</gene>
<keyword evidence="5" id="KW-0131">Cell cycle</keyword>